<evidence type="ECO:0000256" key="1">
    <source>
        <dbReference type="ARBA" id="ARBA00012513"/>
    </source>
</evidence>
<dbReference type="AlphaFoldDB" id="A0AAW1XWV9"/>
<dbReference type="GO" id="GO:0005829">
    <property type="term" value="C:cytosol"/>
    <property type="evidence" value="ECO:0007669"/>
    <property type="project" value="TreeGrafter"/>
</dbReference>
<proteinExistence type="predicted"/>
<reference evidence="11 12" key="1">
    <citation type="journal article" date="2023" name="G3 (Bethesda)">
        <title>A chromosome-length genome assembly and annotation of blackberry (Rubus argutus, cv. 'Hillquist').</title>
        <authorList>
            <person name="Bruna T."/>
            <person name="Aryal R."/>
            <person name="Dudchenko O."/>
            <person name="Sargent D.J."/>
            <person name="Mead D."/>
            <person name="Buti M."/>
            <person name="Cavallini A."/>
            <person name="Hytonen T."/>
            <person name="Andres J."/>
            <person name="Pham M."/>
            <person name="Weisz D."/>
            <person name="Mascagni F."/>
            <person name="Usai G."/>
            <person name="Natali L."/>
            <person name="Bassil N."/>
            <person name="Fernandez G.E."/>
            <person name="Lomsadze A."/>
            <person name="Armour M."/>
            <person name="Olukolu B."/>
            <person name="Poorten T."/>
            <person name="Britton C."/>
            <person name="Davik J."/>
            <person name="Ashrafi H."/>
            <person name="Aiden E.L."/>
            <person name="Borodovsky M."/>
            <person name="Worthington M."/>
        </authorList>
    </citation>
    <scope>NUCLEOTIDE SEQUENCE [LARGE SCALE GENOMIC DNA]</scope>
    <source>
        <strain evidence="11">PI 553951</strain>
    </source>
</reference>
<gene>
    <name evidence="11" type="ORF">M0R45_016699</name>
</gene>
<evidence type="ECO:0000256" key="8">
    <source>
        <dbReference type="ARBA" id="ARBA00048679"/>
    </source>
</evidence>
<dbReference type="GO" id="GO:0005634">
    <property type="term" value="C:nucleus"/>
    <property type="evidence" value="ECO:0007669"/>
    <property type="project" value="TreeGrafter"/>
</dbReference>
<evidence type="ECO:0000256" key="3">
    <source>
        <dbReference type="ARBA" id="ARBA00022679"/>
    </source>
</evidence>
<feature type="domain" description="RIO-type" evidence="10">
    <location>
        <begin position="48"/>
        <end position="95"/>
    </location>
</feature>
<dbReference type="GO" id="GO:0030688">
    <property type="term" value="C:preribosome, small subunit precursor"/>
    <property type="evidence" value="ECO:0007669"/>
    <property type="project" value="TreeGrafter"/>
</dbReference>
<dbReference type="GO" id="GO:0005524">
    <property type="term" value="F:ATP binding"/>
    <property type="evidence" value="ECO:0007669"/>
    <property type="project" value="UniProtKB-KW"/>
</dbReference>
<dbReference type="Proteomes" id="UP001457282">
    <property type="component" value="Unassembled WGS sequence"/>
</dbReference>
<protein>
    <recommendedName>
        <fullName evidence="1">non-specific serine/threonine protein kinase</fullName>
        <ecNumber evidence="1">2.7.11.1</ecNumber>
    </recommendedName>
</protein>
<evidence type="ECO:0000256" key="2">
    <source>
        <dbReference type="ARBA" id="ARBA00022527"/>
    </source>
</evidence>
<dbReference type="GO" id="GO:0030490">
    <property type="term" value="P:maturation of SSU-rRNA"/>
    <property type="evidence" value="ECO:0007669"/>
    <property type="project" value="TreeGrafter"/>
</dbReference>
<feature type="region of interest" description="Disordered" evidence="9">
    <location>
        <begin position="160"/>
        <end position="205"/>
    </location>
</feature>
<name>A0AAW1XWV9_RUBAR</name>
<feature type="compositionally biased region" description="Basic and acidic residues" evidence="9">
    <location>
        <begin position="162"/>
        <end position="172"/>
    </location>
</feature>
<evidence type="ECO:0000259" key="10">
    <source>
        <dbReference type="Pfam" id="PF01163"/>
    </source>
</evidence>
<dbReference type="Pfam" id="PF01163">
    <property type="entry name" value="RIO1"/>
    <property type="match status" value="2"/>
</dbReference>
<evidence type="ECO:0000256" key="7">
    <source>
        <dbReference type="ARBA" id="ARBA00047899"/>
    </source>
</evidence>
<dbReference type="EMBL" id="JBEDUW010000003">
    <property type="protein sequence ID" value="KAK9940022.1"/>
    <property type="molecule type" value="Genomic_DNA"/>
</dbReference>
<evidence type="ECO:0000256" key="5">
    <source>
        <dbReference type="ARBA" id="ARBA00022777"/>
    </source>
</evidence>
<evidence type="ECO:0000313" key="12">
    <source>
        <dbReference type="Proteomes" id="UP001457282"/>
    </source>
</evidence>
<keyword evidence="5" id="KW-0418">Kinase</keyword>
<dbReference type="PANTHER" id="PTHR45852">
    <property type="entry name" value="SER/THR-PROTEIN KINASE RIO2"/>
    <property type="match status" value="1"/>
</dbReference>
<feature type="domain" description="RIO-type" evidence="10">
    <location>
        <begin position="104"/>
        <end position="141"/>
    </location>
</feature>
<evidence type="ECO:0000313" key="11">
    <source>
        <dbReference type="EMBL" id="KAK9940022.1"/>
    </source>
</evidence>
<dbReference type="GO" id="GO:0004674">
    <property type="term" value="F:protein serine/threonine kinase activity"/>
    <property type="evidence" value="ECO:0007669"/>
    <property type="project" value="UniProtKB-KW"/>
</dbReference>
<evidence type="ECO:0000256" key="6">
    <source>
        <dbReference type="ARBA" id="ARBA00022840"/>
    </source>
</evidence>
<dbReference type="EC" id="2.7.11.1" evidence="1"/>
<keyword evidence="12" id="KW-1185">Reference proteome</keyword>
<comment type="catalytic activity">
    <reaction evidence="8">
        <text>L-seryl-[protein] + ATP = O-phospho-L-seryl-[protein] + ADP + H(+)</text>
        <dbReference type="Rhea" id="RHEA:17989"/>
        <dbReference type="Rhea" id="RHEA-COMP:9863"/>
        <dbReference type="Rhea" id="RHEA-COMP:11604"/>
        <dbReference type="ChEBI" id="CHEBI:15378"/>
        <dbReference type="ChEBI" id="CHEBI:29999"/>
        <dbReference type="ChEBI" id="CHEBI:30616"/>
        <dbReference type="ChEBI" id="CHEBI:83421"/>
        <dbReference type="ChEBI" id="CHEBI:456216"/>
        <dbReference type="EC" id="2.7.11.1"/>
    </reaction>
</comment>
<sequence>MGYLGRKIKNNFLEFSRSLYGYVHPNDGFRLTSLGFDFLAIKYVESFLLLSALREKHFPVPKAVAHNKHCMVMSLVQGYPIAQVKNLEDPEVKNLEDPEVKNSEDPEVTMIDFPQMVSVDHRNAQMYFDREVECVFLFFSGSSPGILLFLDKKLAASGHTRRNQEDIAKEGEYDTDDDSEAENTYKDKGGKSCQNSKIQKQLGGL</sequence>
<organism evidence="11 12">
    <name type="scientific">Rubus argutus</name>
    <name type="common">Southern blackberry</name>
    <dbReference type="NCBI Taxonomy" id="59490"/>
    <lineage>
        <taxon>Eukaryota</taxon>
        <taxon>Viridiplantae</taxon>
        <taxon>Streptophyta</taxon>
        <taxon>Embryophyta</taxon>
        <taxon>Tracheophyta</taxon>
        <taxon>Spermatophyta</taxon>
        <taxon>Magnoliopsida</taxon>
        <taxon>eudicotyledons</taxon>
        <taxon>Gunneridae</taxon>
        <taxon>Pentapetalae</taxon>
        <taxon>rosids</taxon>
        <taxon>fabids</taxon>
        <taxon>Rosales</taxon>
        <taxon>Rosaceae</taxon>
        <taxon>Rosoideae</taxon>
        <taxon>Rosoideae incertae sedis</taxon>
        <taxon>Rubus</taxon>
    </lineage>
</organism>
<dbReference type="PANTHER" id="PTHR45852:SF1">
    <property type="entry name" value="SERINE_THREONINE-PROTEIN KINASE RIO2"/>
    <property type="match status" value="1"/>
</dbReference>
<dbReference type="InterPro" id="IPR018934">
    <property type="entry name" value="RIO_dom"/>
</dbReference>
<keyword evidence="6" id="KW-0067">ATP-binding</keyword>
<keyword evidence="3" id="KW-0808">Transferase</keyword>
<keyword evidence="2" id="KW-0723">Serine/threonine-protein kinase</keyword>
<comment type="caution">
    <text evidence="11">The sequence shown here is derived from an EMBL/GenBank/DDBJ whole genome shotgun (WGS) entry which is preliminary data.</text>
</comment>
<accession>A0AAW1XWV9</accession>
<keyword evidence="4" id="KW-0547">Nucleotide-binding</keyword>
<dbReference type="Gene3D" id="1.10.510.10">
    <property type="entry name" value="Transferase(Phosphotransferase) domain 1"/>
    <property type="match status" value="1"/>
</dbReference>
<comment type="catalytic activity">
    <reaction evidence="7">
        <text>L-threonyl-[protein] + ATP = O-phospho-L-threonyl-[protein] + ADP + H(+)</text>
        <dbReference type="Rhea" id="RHEA:46608"/>
        <dbReference type="Rhea" id="RHEA-COMP:11060"/>
        <dbReference type="Rhea" id="RHEA-COMP:11605"/>
        <dbReference type="ChEBI" id="CHEBI:15378"/>
        <dbReference type="ChEBI" id="CHEBI:30013"/>
        <dbReference type="ChEBI" id="CHEBI:30616"/>
        <dbReference type="ChEBI" id="CHEBI:61977"/>
        <dbReference type="ChEBI" id="CHEBI:456216"/>
        <dbReference type="EC" id="2.7.11.1"/>
    </reaction>
</comment>
<evidence type="ECO:0000256" key="9">
    <source>
        <dbReference type="SAM" id="MobiDB-lite"/>
    </source>
</evidence>
<evidence type="ECO:0000256" key="4">
    <source>
        <dbReference type="ARBA" id="ARBA00022741"/>
    </source>
</evidence>